<sequence>MPTSYLAWNDAVTLFEARGVPESTYRNLYEEDYILVSGPAAVSGELPMDDHERTPWAAGDTPDGATGYIVDGDLSVDGDLVDIDDGAAALIVLGDLRARNVYLEGDIKLIVMGDVTADAFVGDMTDKLVMIHGDLRATVAIFWNEFCPDLIGGTLQGRALTPGYLDLSDAPIGRVVDPAPAAPLADLLVPELLVTADPGERDFTEIGVRGATLRERVIDGQPLIRV</sequence>
<evidence type="ECO:0000313" key="1">
    <source>
        <dbReference type="EMBL" id="GAA3210962.1"/>
    </source>
</evidence>
<dbReference type="RefSeq" id="WP_344827944.1">
    <property type="nucleotide sequence ID" value="NZ_BAAAUV010000006.1"/>
</dbReference>
<reference evidence="2" key="1">
    <citation type="journal article" date="2019" name="Int. J. Syst. Evol. Microbiol.">
        <title>The Global Catalogue of Microorganisms (GCM) 10K type strain sequencing project: providing services to taxonomists for standard genome sequencing and annotation.</title>
        <authorList>
            <consortium name="The Broad Institute Genomics Platform"/>
            <consortium name="The Broad Institute Genome Sequencing Center for Infectious Disease"/>
            <person name="Wu L."/>
            <person name="Ma J."/>
        </authorList>
    </citation>
    <scope>NUCLEOTIDE SEQUENCE [LARGE SCALE GENOMIC DNA]</scope>
    <source>
        <strain evidence="2">JCM 9377</strain>
    </source>
</reference>
<protein>
    <recommendedName>
        <fullName evidence="3">Polymer-forming cytoskeletal protein</fullName>
    </recommendedName>
</protein>
<comment type="caution">
    <text evidence="1">The sequence shown here is derived from an EMBL/GenBank/DDBJ whole genome shotgun (WGS) entry which is preliminary data.</text>
</comment>
<evidence type="ECO:0008006" key="3">
    <source>
        <dbReference type="Google" id="ProtNLM"/>
    </source>
</evidence>
<accession>A0ABP6Q8T3</accession>
<proteinExistence type="predicted"/>
<keyword evidence="2" id="KW-1185">Reference proteome</keyword>
<evidence type="ECO:0000313" key="2">
    <source>
        <dbReference type="Proteomes" id="UP001501237"/>
    </source>
</evidence>
<organism evidence="1 2">
    <name type="scientific">Actinocorallia longicatena</name>
    <dbReference type="NCBI Taxonomy" id="111803"/>
    <lineage>
        <taxon>Bacteria</taxon>
        <taxon>Bacillati</taxon>
        <taxon>Actinomycetota</taxon>
        <taxon>Actinomycetes</taxon>
        <taxon>Streptosporangiales</taxon>
        <taxon>Thermomonosporaceae</taxon>
        <taxon>Actinocorallia</taxon>
    </lineage>
</organism>
<dbReference type="EMBL" id="BAAAUV010000006">
    <property type="protein sequence ID" value="GAA3210962.1"/>
    <property type="molecule type" value="Genomic_DNA"/>
</dbReference>
<dbReference type="Proteomes" id="UP001501237">
    <property type="component" value="Unassembled WGS sequence"/>
</dbReference>
<gene>
    <name evidence="1" type="ORF">GCM10010468_29280</name>
</gene>
<name>A0ABP6Q8T3_9ACTN</name>